<keyword evidence="16" id="KW-1185">Reference proteome</keyword>
<feature type="compositionally biased region" description="Low complexity" evidence="13">
    <location>
        <begin position="36"/>
        <end position="53"/>
    </location>
</feature>
<dbReference type="PANTHER" id="PTHR30570:SF4">
    <property type="entry name" value="PHOSPHATE-BINDING PROTEIN PSTS 1"/>
    <property type="match status" value="1"/>
</dbReference>
<organism evidence="15 16">
    <name type="scientific">Gordoniibacillus kamchatkensis</name>
    <dbReference type="NCBI Taxonomy" id="1590651"/>
    <lineage>
        <taxon>Bacteria</taxon>
        <taxon>Bacillati</taxon>
        <taxon>Bacillota</taxon>
        <taxon>Bacilli</taxon>
        <taxon>Bacillales</taxon>
        <taxon>Paenibacillaceae</taxon>
        <taxon>Gordoniibacillus</taxon>
    </lineage>
</organism>
<evidence type="ECO:0000256" key="8">
    <source>
        <dbReference type="ARBA" id="ARBA00022729"/>
    </source>
</evidence>
<proteinExistence type="inferred from homology"/>
<dbReference type="EMBL" id="JXAK01000007">
    <property type="protein sequence ID" value="KIL41608.1"/>
    <property type="molecule type" value="Genomic_DNA"/>
</dbReference>
<protein>
    <recommendedName>
        <fullName evidence="12">Phosphate-binding protein</fullName>
    </recommendedName>
</protein>
<keyword evidence="11 12" id="KW-0449">Lipoprotein</keyword>
<evidence type="ECO:0000256" key="13">
    <source>
        <dbReference type="SAM" id="MobiDB-lite"/>
    </source>
</evidence>
<keyword evidence="10 12" id="KW-0564">Palmitate</keyword>
<comment type="caution">
    <text evidence="15">The sequence shown here is derived from an EMBL/GenBank/DDBJ whole genome shotgun (WGS) entry which is preliminary data.</text>
</comment>
<keyword evidence="7 12" id="KW-0592">Phosphate transport</keyword>
<gene>
    <name evidence="15" type="ORF">SD70_05555</name>
</gene>
<keyword evidence="9" id="KW-0472">Membrane</keyword>
<evidence type="ECO:0000313" key="15">
    <source>
        <dbReference type="EMBL" id="KIL41608.1"/>
    </source>
</evidence>
<evidence type="ECO:0000256" key="1">
    <source>
        <dbReference type="ARBA" id="ARBA00002841"/>
    </source>
</evidence>
<feature type="signal peptide" evidence="12">
    <location>
        <begin position="1"/>
        <end position="27"/>
    </location>
</feature>
<dbReference type="Gene3D" id="3.40.190.10">
    <property type="entry name" value="Periplasmic binding protein-like II"/>
    <property type="match status" value="2"/>
</dbReference>
<evidence type="ECO:0000259" key="14">
    <source>
        <dbReference type="Pfam" id="PF12849"/>
    </source>
</evidence>
<evidence type="ECO:0000256" key="11">
    <source>
        <dbReference type="ARBA" id="ARBA00023288"/>
    </source>
</evidence>
<evidence type="ECO:0000256" key="7">
    <source>
        <dbReference type="ARBA" id="ARBA00022592"/>
    </source>
</evidence>
<dbReference type="PROSITE" id="PS51257">
    <property type="entry name" value="PROKAR_LIPOPROTEIN"/>
    <property type="match status" value="1"/>
</dbReference>
<dbReference type="Proteomes" id="UP000031967">
    <property type="component" value="Unassembled WGS sequence"/>
</dbReference>
<dbReference type="InterPro" id="IPR050811">
    <property type="entry name" value="Phosphate_ABC_transporter"/>
</dbReference>
<evidence type="ECO:0000256" key="9">
    <source>
        <dbReference type="ARBA" id="ARBA00023136"/>
    </source>
</evidence>
<dbReference type="NCBIfam" id="TIGR02136">
    <property type="entry name" value="ptsS_2"/>
    <property type="match status" value="1"/>
</dbReference>
<feature type="region of interest" description="Disordered" evidence="13">
    <location>
        <begin position="36"/>
        <end position="55"/>
    </location>
</feature>
<evidence type="ECO:0000256" key="6">
    <source>
        <dbReference type="ARBA" id="ARBA00022475"/>
    </source>
</evidence>
<evidence type="ECO:0000256" key="3">
    <source>
        <dbReference type="ARBA" id="ARBA00008725"/>
    </source>
</evidence>
<dbReference type="SUPFAM" id="SSF53850">
    <property type="entry name" value="Periplasmic binding protein-like II"/>
    <property type="match status" value="1"/>
</dbReference>
<feature type="chain" id="PRO_5044953922" description="Phosphate-binding protein" evidence="12">
    <location>
        <begin position="28"/>
        <end position="306"/>
    </location>
</feature>
<feature type="domain" description="PBP" evidence="14">
    <location>
        <begin position="54"/>
        <end position="287"/>
    </location>
</feature>
<reference evidence="15 16" key="1">
    <citation type="submission" date="2014-12" db="EMBL/GenBank/DDBJ databases">
        <title>Draft genome sequence of Paenibacillus kamchatkensis strain B-2647.</title>
        <authorList>
            <person name="Karlyshev A.V."/>
            <person name="Kudryashova E.B."/>
        </authorList>
    </citation>
    <scope>NUCLEOTIDE SEQUENCE [LARGE SCALE GENOMIC DNA]</scope>
    <source>
        <strain evidence="15 16">VKM B-2647</strain>
    </source>
</reference>
<dbReference type="Pfam" id="PF12849">
    <property type="entry name" value="PBP_like_2"/>
    <property type="match status" value="1"/>
</dbReference>
<evidence type="ECO:0000256" key="5">
    <source>
        <dbReference type="ARBA" id="ARBA00022448"/>
    </source>
</evidence>
<keyword evidence="8 12" id="KW-0732">Signal</keyword>
<keyword evidence="6 12" id="KW-1003">Cell membrane</keyword>
<evidence type="ECO:0000256" key="4">
    <source>
        <dbReference type="ARBA" id="ARBA00011529"/>
    </source>
</evidence>
<evidence type="ECO:0000256" key="10">
    <source>
        <dbReference type="ARBA" id="ARBA00023139"/>
    </source>
</evidence>
<dbReference type="PANTHER" id="PTHR30570">
    <property type="entry name" value="PERIPLASMIC PHOSPHATE BINDING COMPONENT OF PHOSPHATE ABC TRANSPORTER"/>
    <property type="match status" value="1"/>
</dbReference>
<accession>A0ABR5AKP6</accession>
<comment type="subunit">
    <text evidence="4 12">The complex is composed of two ATP-binding proteins (PstB), two transmembrane proteins (PstC and PstA) and a solute-binding protein (PstS).</text>
</comment>
<dbReference type="CDD" id="cd13653">
    <property type="entry name" value="PBP2_phosphate_like_1"/>
    <property type="match status" value="1"/>
</dbReference>
<name>A0ABR5AKP6_9BACL</name>
<comment type="function">
    <text evidence="12">Involved in the system for phosphate transport across the cytoplasmic membrane.</text>
</comment>
<comment type="function">
    <text evidence="1">Part of the ABC transporter complex PstSACB involved in phosphate import.</text>
</comment>
<evidence type="ECO:0000256" key="2">
    <source>
        <dbReference type="ARBA" id="ARBA00004193"/>
    </source>
</evidence>
<dbReference type="InterPro" id="IPR024370">
    <property type="entry name" value="PBP_domain"/>
</dbReference>
<dbReference type="InterPro" id="IPR011862">
    <property type="entry name" value="Phos-bd"/>
</dbReference>
<evidence type="ECO:0000256" key="12">
    <source>
        <dbReference type="RuleBase" id="RU367119"/>
    </source>
</evidence>
<evidence type="ECO:0000313" key="16">
    <source>
        <dbReference type="Proteomes" id="UP000031967"/>
    </source>
</evidence>
<comment type="similarity">
    <text evidence="3 12">Belongs to the PstS family.</text>
</comment>
<sequence length="306" mass="31751">MLNMKSTTKKVLSLAVAAIMTVGVLSACGKTDDKNATNAGGAAPQQPAQTAPASQNNEITGTVTASGSTALLPMVKAAGEQFMAKNPKATINVSGGGSGTGVKNVADGTSDIGNSDVEAAAEFKDKGLVATVVCIAPFAIVVNKDVNVDDLKTQQVADIYAGKIKNWKEVGGKDQPITLIHRPDSSGSRKLVQQLVMGGAEFSKDGVTQDSSGAVKTAVGQTPGAIGYIDTPYLDASLKAVKIDGVAYGKDTIKNGTYKLFGQERMYTKGEPKGAAKAFIDFIMSDDFQNNQIEKLGFLPASLLKK</sequence>
<comment type="subcellular location">
    <subcellularLocation>
        <location evidence="2 12">Cell membrane</location>
        <topology evidence="2 12">Lipid-anchor</topology>
    </subcellularLocation>
</comment>
<keyword evidence="5 12" id="KW-0813">Transport</keyword>